<dbReference type="InterPro" id="IPR051475">
    <property type="entry name" value="Diverse_Ion_Transporter"/>
</dbReference>
<evidence type="ECO:0000256" key="1">
    <source>
        <dbReference type="ARBA" id="ARBA00004651"/>
    </source>
</evidence>
<feature type="transmembrane region" description="Helical" evidence="8">
    <location>
        <begin position="356"/>
        <end position="385"/>
    </location>
</feature>
<feature type="transmembrane region" description="Helical" evidence="8">
    <location>
        <begin position="92"/>
        <end position="123"/>
    </location>
</feature>
<dbReference type="PANTHER" id="PTHR43568">
    <property type="entry name" value="P PROTEIN"/>
    <property type="match status" value="1"/>
</dbReference>
<evidence type="ECO:0000256" key="8">
    <source>
        <dbReference type="SAM" id="Phobius"/>
    </source>
</evidence>
<evidence type="ECO:0000256" key="4">
    <source>
        <dbReference type="ARBA" id="ARBA00022475"/>
    </source>
</evidence>
<feature type="transmembrane region" description="Helical" evidence="8">
    <location>
        <begin position="29"/>
        <end position="48"/>
    </location>
</feature>
<evidence type="ECO:0000256" key="3">
    <source>
        <dbReference type="ARBA" id="ARBA00022448"/>
    </source>
</evidence>
<evidence type="ECO:0000256" key="6">
    <source>
        <dbReference type="ARBA" id="ARBA00022989"/>
    </source>
</evidence>
<feature type="transmembrane region" description="Helical" evidence="8">
    <location>
        <begin position="55"/>
        <end position="80"/>
    </location>
</feature>
<evidence type="ECO:0000259" key="9">
    <source>
        <dbReference type="Pfam" id="PF03600"/>
    </source>
</evidence>
<dbReference type="PRINTS" id="PR00758">
    <property type="entry name" value="ARSENICPUMP"/>
</dbReference>
<keyword evidence="4" id="KW-1003">Cell membrane</keyword>
<dbReference type="GO" id="GO:0005886">
    <property type="term" value="C:plasma membrane"/>
    <property type="evidence" value="ECO:0007669"/>
    <property type="project" value="UniProtKB-SubCell"/>
</dbReference>
<feature type="transmembrane region" description="Helical" evidence="8">
    <location>
        <begin position="221"/>
        <end position="239"/>
    </location>
</feature>
<keyword evidence="5 8" id="KW-0812">Transmembrane</keyword>
<keyword evidence="3" id="KW-0813">Transport</keyword>
<reference evidence="10" key="1">
    <citation type="submission" date="2020-02" db="EMBL/GenBank/DDBJ databases">
        <authorList>
            <person name="Meier V. D."/>
        </authorList>
    </citation>
    <scope>NUCLEOTIDE SEQUENCE</scope>
    <source>
        <strain evidence="10">AVDCRST_MAG88</strain>
    </source>
</reference>
<sequence length="422" mass="45140">MTALVLGAIVFVAIYVIIAAEWWHKTVAALVGGLLMILLGVLSQEEAFDAVDWNVIFLLAGMMIIAHITAETGIFQWLAIRAVKLADGRPTRLLIILSVVTAVASAFLDNVTTVVLIVPVTIYIAETLGIKPRPFLISEILAANIGGAATLIGDPPNILIGSAAGLGFNKFLVHMVPPVVIVLGLYLLAARFIFRADLAGGSQHRELVLAMDERKVLADRVLLRKALIVLGATLAGFLLHRTVHLEPATVALTGATVLLLWSRFPPQEALAEVEWTTLFFFVGLFIMVEGVVKVGLIDLLAQRALALTGGELATASFLILWLSAVLSGVVDNIPYTATMIPLVQELGRGDPAREPLWWALALGADFGGNATLIGASANIIVANLAAKGGHTITFRQFLAYGVPVTLASTLIASLWLWLRYLL</sequence>
<feature type="transmembrane region" description="Helical" evidence="8">
    <location>
        <begin position="278"/>
        <end position="300"/>
    </location>
</feature>
<protein>
    <submittedName>
        <fullName evidence="10">Na+/H+ antiporter NhaD and related arsenite permeases</fullName>
    </submittedName>
</protein>
<dbReference type="AlphaFoldDB" id="A0A6J4U5V0"/>
<dbReference type="InterPro" id="IPR000802">
    <property type="entry name" value="Arsenical_pump_ArsB"/>
</dbReference>
<feature type="transmembrane region" description="Helical" evidence="8">
    <location>
        <begin position="397"/>
        <end position="418"/>
    </location>
</feature>
<feature type="transmembrane region" description="Helical" evidence="8">
    <location>
        <begin position="312"/>
        <end position="330"/>
    </location>
</feature>
<evidence type="ECO:0000256" key="2">
    <source>
        <dbReference type="ARBA" id="ARBA00009843"/>
    </source>
</evidence>
<evidence type="ECO:0000313" key="10">
    <source>
        <dbReference type="EMBL" id="CAA9541612.1"/>
    </source>
</evidence>
<dbReference type="PANTHER" id="PTHR43568:SF1">
    <property type="entry name" value="P PROTEIN"/>
    <property type="match status" value="1"/>
</dbReference>
<dbReference type="EMBL" id="CADCWM010000023">
    <property type="protein sequence ID" value="CAA9541612.1"/>
    <property type="molecule type" value="Genomic_DNA"/>
</dbReference>
<feature type="transmembrane region" description="Helical" evidence="8">
    <location>
        <begin position="172"/>
        <end position="194"/>
    </location>
</feature>
<accession>A0A6J4U5V0</accession>
<comment type="subcellular location">
    <subcellularLocation>
        <location evidence="1">Cell membrane</location>
        <topology evidence="1">Multi-pass membrane protein</topology>
    </subcellularLocation>
</comment>
<keyword evidence="6 8" id="KW-1133">Transmembrane helix</keyword>
<keyword evidence="7 8" id="KW-0472">Membrane</keyword>
<dbReference type="CDD" id="cd01116">
    <property type="entry name" value="P_permease"/>
    <property type="match status" value="1"/>
</dbReference>
<proteinExistence type="inferred from homology"/>
<organism evidence="10">
    <name type="scientific">uncultured Thermomicrobiales bacterium</name>
    <dbReference type="NCBI Taxonomy" id="1645740"/>
    <lineage>
        <taxon>Bacteria</taxon>
        <taxon>Pseudomonadati</taxon>
        <taxon>Thermomicrobiota</taxon>
        <taxon>Thermomicrobia</taxon>
        <taxon>Thermomicrobiales</taxon>
        <taxon>environmental samples</taxon>
    </lineage>
</organism>
<feature type="transmembrane region" description="Helical" evidence="8">
    <location>
        <begin position="135"/>
        <end position="152"/>
    </location>
</feature>
<name>A0A6J4U5V0_9BACT</name>
<dbReference type="Pfam" id="PF03600">
    <property type="entry name" value="CitMHS"/>
    <property type="match status" value="1"/>
</dbReference>
<evidence type="ECO:0000256" key="5">
    <source>
        <dbReference type="ARBA" id="ARBA00022692"/>
    </source>
</evidence>
<comment type="similarity">
    <text evidence="2">Belongs to the CitM (TC 2.A.11) transporter family.</text>
</comment>
<dbReference type="InterPro" id="IPR004680">
    <property type="entry name" value="Cit_transptr-like_dom"/>
</dbReference>
<dbReference type="GO" id="GO:0015105">
    <property type="term" value="F:arsenite transmembrane transporter activity"/>
    <property type="evidence" value="ECO:0007669"/>
    <property type="project" value="InterPro"/>
</dbReference>
<gene>
    <name evidence="10" type="ORF">AVDCRST_MAG88-59</name>
</gene>
<evidence type="ECO:0000256" key="7">
    <source>
        <dbReference type="ARBA" id="ARBA00023136"/>
    </source>
</evidence>
<feature type="domain" description="Citrate transporter-like" evidence="9">
    <location>
        <begin position="15"/>
        <end position="363"/>
    </location>
</feature>
<feature type="non-terminal residue" evidence="10">
    <location>
        <position position="422"/>
    </location>
</feature>